<reference evidence="1" key="1">
    <citation type="submission" date="2018-05" db="EMBL/GenBank/DDBJ databases">
        <title>Draft genome of Mucuna pruriens seed.</title>
        <authorList>
            <person name="Nnadi N.E."/>
            <person name="Vos R."/>
            <person name="Hasami M.H."/>
            <person name="Devisetty U.K."/>
            <person name="Aguiy J.C."/>
        </authorList>
    </citation>
    <scope>NUCLEOTIDE SEQUENCE [LARGE SCALE GENOMIC DNA]</scope>
    <source>
        <strain evidence="1">JCA_2017</strain>
    </source>
</reference>
<gene>
    <name evidence="1" type="ORF">CR513_62674</name>
</gene>
<name>A0A371DZX4_MUCPR</name>
<dbReference type="EMBL" id="QJKJ01017896">
    <property type="protein sequence ID" value="RDX58038.1"/>
    <property type="molecule type" value="Genomic_DNA"/>
</dbReference>
<keyword evidence="2" id="KW-1185">Reference proteome</keyword>
<sequence length="69" mass="8054">MIGLLHMYDILSMRGSRLTLKTFLAGILRTISRSETYVDYGVGNKQEGLTKQKYYMKVIRVKSMENYEN</sequence>
<comment type="caution">
    <text evidence="1">The sequence shown here is derived from an EMBL/GenBank/DDBJ whole genome shotgun (WGS) entry which is preliminary data.</text>
</comment>
<organism evidence="1 2">
    <name type="scientific">Mucuna pruriens</name>
    <name type="common">Velvet bean</name>
    <name type="synonym">Dolichos pruriens</name>
    <dbReference type="NCBI Taxonomy" id="157652"/>
    <lineage>
        <taxon>Eukaryota</taxon>
        <taxon>Viridiplantae</taxon>
        <taxon>Streptophyta</taxon>
        <taxon>Embryophyta</taxon>
        <taxon>Tracheophyta</taxon>
        <taxon>Spermatophyta</taxon>
        <taxon>Magnoliopsida</taxon>
        <taxon>eudicotyledons</taxon>
        <taxon>Gunneridae</taxon>
        <taxon>Pentapetalae</taxon>
        <taxon>rosids</taxon>
        <taxon>fabids</taxon>
        <taxon>Fabales</taxon>
        <taxon>Fabaceae</taxon>
        <taxon>Papilionoideae</taxon>
        <taxon>50 kb inversion clade</taxon>
        <taxon>NPAAA clade</taxon>
        <taxon>indigoferoid/millettioid clade</taxon>
        <taxon>Phaseoleae</taxon>
        <taxon>Mucuna</taxon>
    </lineage>
</organism>
<accession>A0A371DZX4</accession>
<feature type="non-terminal residue" evidence="1">
    <location>
        <position position="1"/>
    </location>
</feature>
<proteinExistence type="predicted"/>
<evidence type="ECO:0000313" key="2">
    <source>
        <dbReference type="Proteomes" id="UP000257109"/>
    </source>
</evidence>
<dbReference type="Proteomes" id="UP000257109">
    <property type="component" value="Unassembled WGS sequence"/>
</dbReference>
<dbReference type="AlphaFoldDB" id="A0A371DZX4"/>
<protein>
    <submittedName>
        <fullName evidence="1">Uncharacterized protein</fullName>
    </submittedName>
</protein>
<evidence type="ECO:0000313" key="1">
    <source>
        <dbReference type="EMBL" id="RDX58038.1"/>
    </source>
</evidence>